<organism evidence="6 7">
    <name type="scientific">Exiguobacterium profundum</name>
    <dbReference type="NCBI Taxonomy" id="307643"/>
    <lineage>
        <taxon>Bacteria</taxon>
        <taxon>Bacillati</taxon>
        <taxon>Bacillota</taxon>
        <taxon>Bacilli</taxon>
        <taxon>Bacillales</taxon>
        <taxon>Bacillales Family XII. Incertae Sedis</taxon>
        <taxon>Exiguobacterium</taxon>
    </lineage>
</organism>
<reference evidence="6 7" key="1">
    <citation type="submission" date="2022-10" db="EMBL/GenBank/DDBJ databases">
        <title>Complete genome sequence of Exiguobacterium profundum TSS-3 isolated from an extremely saline-alkaline spring located in Ixtapa, Chiapas-Mexico.</title>
        <authorList>
            <person name="Rincon-Rosales R."/>
            <person name="Rogel M.A."/>
            <person name="Rincon-Molina C.I."/>
            <person name="Guerrero G."/>
            <person name="Manzano-Gomez L.A."/>
            <person name="Lopez-Lopez A."/>
            <person name="Rincon Molina F.A."/>
            <person name="Martinez-Romero E."/>
        </authorList>
    </citation>
    <scope>NUCLEOTIDE SEQUENCE [LARGE SCALE GENOMIC DNA]</scope>
    <source>
        <strain evidence="6 7">TSS-3</strain>
    </source>
</reference>
<evidence type="ECO:0000313" key="6">
    <source>
        <dbReference type="EMBL" id="WED56733.1"/>
    </source>
</evidence>
<sequence>MRMSAYLFLLMLVLIGVISNNQSVIIASSVLLIIKAIGFGDQLFPTLASKGISWGVTIITIAVLVPIATGDIGFKELWNSIKGPVGIVAFASGMFVAIAAGQGVQLMRVDPVVTTALLAGTILAVGFMKGIPVGPLVGAGIAALILGGFQVIEKWF</sequence>
<keyword evidence="4 5" id="KW-0472">Membrane</keyword>
<accession>A0ABY8B545</accession>
<evidence type="ECO:0000256" key="2">
    <source>
        <dbReference type="ARBA" id="ARBA00022692"/>
    </source>
</evidence>
<comment type="similarity">
    <text evidence="5">Belongs to the UPF0756 family.</text>
</comment>
<proteinExistence type="inferred from homology"/>
<dbReference type="PANTHER" id="PTHR38452">
    <property type="entry name" value="UPF0756 MEMBRANE PROTEIN YEAL"/>
    <property type="match status" value="1"/>
</dbReference>
<keyword evidence="7" id="KW-1185">Reference proteome</keyword>
<evidence type="ECO:0000256" key="3">
    <source>
        <dbReference type="ARBA" id="ARBA00022989"/>
    </source>
</evidence>
<keyword evidence="3 5" id="KW-1133">Transmembrane helix</keyword>
<evidence type="ECO:0000256" key="5">
    <source>
        <dbReference type="HAMAP-Rule" id="MF_01874"/>
    </source>
</evidence>
<keyword evidence="1 5" id="KW-1003">Cell membrane</keyword>
<dbReference type="PANTHER" id="PTHR38452:SF1">
    <property type="entry name" value="UPF0756 MEMBRANE PROTEIN YEAL"/>
    <property type="match status" value="1"/>
</dbReference>
<feature type="transmembrane region" description="Helical" evidence="5">
    <location>
        <begin position="135"/>
        <end position="152"/>
    </location>
</feature>
<dbReference type="Pfam" id="PF04284">
    <property type="entry name" value="DUF441"/>
    <property type="match status" value="1"/>
</dbReference>
<comment type="subcellular location">
    <subcellularLocation>
        <location evidence="5">Cell membrane</location>
        <topology evidence="5">Multi-pass membrane protein</topology>
    </subcellularLocation>
</comment>
<dbReference type="EMBL" id="CP109617">
    <property type="protein sequence ID" value="WED56733.1"/>
    <property type="molecule type" value="Genomic_DNA"/>
</dbReference>
<name>A0ABY8B545_9BACL</name>
<feature type="transmembrane region" description="Helical" evidence="5">
    <location>
        <begin position="85"/>
        <end position="105"/>
    </location>
</feature>
<keyword evidence="2 5" id="KW-0812">Transmembrane</keyword>
<evidence type="ECO:0000313" key="7">
    <source>
        <dbReference type="Proteomes" id="UP001219957"/>
    </source>
</evidence>
<evidence type="ECO:0000256" key="1">
    <source>
        <dbReference type="ARBA" id="ARBA00022475"/>
    </source>
</evidence>
<dbReference type="InterPro" id="IPR007382">
    <property type="entry name" value="UPF0756_TM"/>
</dbReference>
<protein>
    <recommendedName>
        <fullName evidence="5">UPF0756 membrane protein OE059_05525</fullName>
    </recommendedName>
</protein>
<dbReference type="HAMAP" id="MF_01874">
    <property type="entry name" value="UPF0756"/>
    <property type="match status" value="1"/>
</dbReference>
<gene>
    <name evidence="6" type="ORF">OE059_05525</name>
</gene>
<feature type="transmembrane region" description="Helical" evidence="5">
    <location>
        <begin position="51"/>
        <end position="73"/>
    </location>
</feature>
<dbReference type="Proteomes" id="UP001219957">
    <property type="component" value="Chromosome"/>
</dbReference>
<feature type="transmembrane region" description="Helical" evidence="5">
    <location>
        <begin position="111"/>
        <end position="128"/>
    </location>
</feature>
<evidence type="ECO:0000256" key="4">
    <source>
        <dbReference type="ARBA" id="ARBA00023136"/>
    </source>
</evidence>